<evidence type="ECO:0000313" key="2">
    <source>
        <dbReference type="Proteomes" id="UP000002173"/>
    </source>
</evidence>
<comment type="caution">
    <text evidence="1">The sequence shown here is derived from an EMBL/GenBank/DDBJ whole genome shotgun (WGS) entry which is preliminary data.</text>
</comment>
<name>A7AWZ3_BABBO</name>
<evidence type="ECO:0008006" key="3">
    <source>
        <dbReference type="Google" id="ProtNLM"/>
    </source>
</evidence>
<gene>
    <name evidence="1" type="ORF">BBOV_I004900</name>
</gene>
<keyword evidence="2" id="KW-1185">Reference proteome</keyword>
<evidence type="ECO:0000313" key="1">
    <source>
        <dbReference type="EMBL" id="EDO05571.1"/>
    </source>
</evidence>
<protein>
    <recommendedName>
        <fullName evidence="3">RAP domain-containing protein</fullName>
    </recommendedName>
</protein>
<sequence>MMQHGLPRCCIINFRYRVRHLSTLKAPETERATSLENRNSGDSDSHQVEAVDIANSILRNKLSLKEEAAILTRLGRSSALQGSFIHQYVSGLEERIKNWLGDGTNTNERHDHTGWDITSLQHISSFLMQHGTTCDGMATLFERYIKNSGHYLVPNRLDVLNGLLQYLVHAGAGKHLASHDFDLIGEFANDIPVDALITTLYLMGQLGIRNVSTVVNAGRLLHNRIAMGLLSPYHKTKLVRAYALMRHEHITFFRHIAEELRVILEGRDTGKYLVTPIPGDSNHILGIGSHGLCEPSGVICNVLPCLQMDSIDPPLEPVLFTGHRDQLYTDGQILYILDSMFYLNLHYVEPFCRRLANSAYKHCYVPISIDHFDVEQLRSAVTILAVAKIRADESVLEAITRRFFQSYLDGIATNSMLCLFLKDFVKLTRDVIKSTGRRGRVAIRSVFKGPRWLEKPLSEIHGATGHVQPSMLESCCTTVCERVHSFDLLELTSCIRSIAYLGYRNENFYKVFIPYFKDRIGSMNHVAIINLTQLQAYNKVGIRDGHLFYLMGKQHQLHLQGDDNSHKLYVKRIG</sequence>
<dbReference type="AlphaFoldDB" id="A7AWZ3"/>
<dbReference type="VEuPathDB" id="PiroplasmaDB:BBOV_I004900"/>
<reference evidence="1 2" key="1">
    <citation type="journal article" date="2007" name="PLoS Pathog.">
        <title>Genome sequence of Babesia bovis and comparative analysis of apicomplexan hemoprotozoa.</title>
        <authorList>
            <person name="Brayton K.A."/>
            <person name="Lau A.O.T."/>
            <person name="Herndon D.R."/>
            <person name="Hannick L."/>
            <person name="Kappmeyer L.S."/>
            <person name="Berens S.J."/>
            <person name="Bidwell S.L."/>
            <person name="Brown W.C."/>
            <person name="Crabtree J."/>
            <person name="Fadrosh D."/>
            <person name="Feldblum T."/>
            <person name="Forberger H.A."/>
            <person name="Haas B.J."/>
            <person name="Howell J.M."/>
            <person name="Khouri H."/>
            <person name="Koo H."/>
            <person name="Mann D.J."/>
            <person name="Norimine J."/>
            <person name="Paulsen I.T."/>
            <person name="Radune D."/>
            <person name="Ren Q."/>
            <person name="Smith R.K. Jr."/>
            <person name="Suarez C.E."/>
            <person name="White O."/>
            <person name="Wortman J.R."/>
            <person name="Knowles D.P. Jr."/>
            <person name="McElwain T.F."/>
            <person name="Nene V.M."/>
        </authorList>
    </citation>
    <scope>NUCLEOTIDE SEQUENCE [LARGE SCALE GENOMIC DNA]</scope>
    <source>
        <strain evidence="1">T2Bo</strain>
    </source>
</reference>
<dbReference type="eggNOG" id="ENOG502SSGS">
    <property type="taxonomic scope" value="Eukaryota"/>
</dbReference>
<dbReference type="STRING" id="5865.A7AWZ3"/>
<dbReference type="Proteomes" id="UP000002173">
    <property type="component" value="Chromosome 1"/>
</dbReference>
<organism evidence="1 2">
    <name type="scientific">Babesia bovis</name>
    <dbReference type="NCBI Taxonomy" id="5865"/>
    <lineage>
        <taxon>Eukaryota</taxon>
        <taxon>Sar</taxon>
        <taxon>Alveolata</taxon>
        <taxon>Apicomplexa</taxon>
        <taxon>Aconoidasida</taxon>
        <taxon>Piroplasmida</taxon>
        <taxon>Babesiidae</taxon>
        <taxon>Babesia</taxon>
    </lineage>
</organism>
<dbReference type="InParanoid" id="A7AWZ3"/>
<accession>A7AWZ3</accession>
<dbReference type="OMA" id="NYEHITF"/>
<dbReference type="EMBL" id="AAXT01000005">
    <property type="protein sequence ID" value="EDO05571.1"/>
    <property type="molecule type" value="Genomic_DNA"/>
</dbReference>
<proteinExistence type="predicted"/>